<reference evidence="3 6" key="2">
    <citation type="journal article" date="2019" name="Emerg. Microbes Infect.">
        <title>Comprehensive subspecies identification of 175 nontuberculous mycobacteria species based on 7547 genomic profiles.</title>
        <authorList>
            <person name="Matsumoto Y."/>
            <person name="Kinjo T."/>
            <person name="Motooka D."/>
            <person name="Nabeya D."/>
            <person name="Jung N."/>
            <person name="Uechi K."/>
            <person name="Horii T."/>
            <person name="Iida T."/>
            <person name="Fujita J."/>
            <person name="Nakamura S."/>
        </authorList>
    </citation>
    <scope>NUCLEOTIDE SEQUENCE [LARGE SCALE GENOMIC DNA]</scope>
    <source>
        <strain evidence="3 6">JCM 18113</strain>
    </source>
</reference>
<dbReference type="NCBIfam" id="TIGR03934">
    <property type="entry name" value="TQXA_dom"/>
    <property type="match status" value="1"/>
</dbReference>
<feature type="compositionally biased region" description="Low complexity" evidence="1">
    <location>
        <begin position="232"/>
        <end position="244"/>
    </location>
</feature>
<dbReference type="Pfam" id="PF08341">
    <property type="entry name" value="TED"/>
    <property type="match status" value="1"/>
</dbReference>
<protein>
    <submittedName>
        <fullName evidence="4">TQXA domain-containing protein</fullName>
    </submittedName>
</protein>
<evidence type="ECO:0000313" key="6">
    <source>
        <dbReference type="Proteomes" id="UP000465812"/>
    </source>
</evidence>
<dbReference type="AlphaFoldDB" id="A0A1X0FU87"/>
<keyword evidence="6" id="KW-1185">Reference proteome</keyword>
<dbReference type="Proteomes" id="UP000192760">
    <property type="component" value="Unassembled WGS sequence"/>
</dbReference>
<evidence type="ECO:0000313" key="3">
    <source>
        <dbReference type="EMBL" id="BBY37889.1"/>
    </source>
</evidence>
<evidence type="ECO:0000256" key="1">
    <source>
        <dbReference type="SAM" id="MobiDB-lite"/>
    </source>
</evidence>
<sequence length="429" mass="47102">MTILSEPGRALAPVTTRRRSVVRPARALNRLTRYRGGTYSHTVDRVVFTDGSWARTDLIRLNPNVHAYSLDFTGVAPRHPSRYRVDTWSALPHLRTSGHEARIGWILRHSFPMHSTAELSQQVREAGYPLGPANINEHEAIAATQAAIWFFTNRLTLDTRPLNVPVTVRRSAGPVFTFEFDGEPQLGGYSVWTDSPTAVNFKLQKSPNGVVWQDVSGSELTAGPGAGRHQRTLGQGSTLSSSSHGRGGRGYRYYRLAASSDTDTPRIGPVSFRLTGARYYRNADKVVHLYNYLLAQARKAVHETGEAALVDHRAGADGGLIGPFQVRIPLLFSANDGQEVVDTDGFTLGGPIEPGTDFYLRQPTGMSGITITAKTVGELHGRVLTGVALDEASHRFTPVALAIPTEMNIEFDISWQVDEAWSYVVGDKR</sequence>
<gene>
    <name evidence="4" type="ORF">BST30_15380</name>
    <name evidence="3" type="ORF">MMAN_20230</name>
</gene>
<evidence type="ECO:0000259" key="2">
    <source>
        <dbReference type="Pfam" id="PF08341"/>
    </source>
</evidence>
<dbReference type="Proteomes" id="UP000465812">
    <property type="component" value="Chromosome"/>
</dbReference>
<evidence type="ECO:0000313" key="4">
    <source>
        <dbReference type="EMBL" id="ORB05099.1"/>
    </source>
</evidence>
<evidence type="ECO:0000313" key="5">
    <source>
        <dbReference type="Proteomes" id="UP000192760"/>
    </source>
</evidence>
<accession>A0A1X0FU87</accession>
<organism evidence="4 5">
    <name type="scientific">Mycobacterium mantenii</name>
    <dbReference type="NCBI Taxonomy" id="560555"/>
    <lineage>
        <taxon>Bacteria</taxon>
        <taxon>Bacillati</taxon>
        <taxon>Actinomycetota</taxon>
        <taxon>Actinomycetes</taxon>
        <taxon>Mycobacteriales</taxon>
        <taxon>Mycobacteriaceae</taxon>
        <taxon>Mycobacterium</taxon>
        <taxon>Mycobacterium avium complex (MAC)</taxon>
    </lineage>
</organism>
<dbReference type="InterPro" id="IPR013552">
    <property type="entry name" value="Thioester_dom"/>
</dbReference>
<feature type="domain" description="Thioester" evidence="2">
    <location>
        <begin position="67"/>
        <end position="156"/>
    </location>
</feature>
<proteinExistence type="predicted"/>
<dbReference type="STRING" id="560555.BST30_15380"/>
<dbReference type="InterPro" id="IPR023849">
    <property type="entry name" value="TQXA_dom"/>
</dbReference>
<name>A0A1X0FU87_MYCNT</name>
<reference evidence="4 5" key="1">
    <citation type="submission" date="2017-02" db="EMBL/GenBank/DDBJ databases">
        <title>The new phylogeny of genus Mycobacterium.</title>
        <authorList>
            <person name="Tortoli E."/>
            <person name="Trovato A."/>
            <person name="Cirillo D.M."/>
        </authorList>
    </citation>
    <scope>NUCLEOTIDE SEQUENCE [LARGE SCALE GENOMIC DNA]</scope>
    <source>
        <strain evidence="4 5">DSM 45255</strain>
    </source>
</reference>
<dbReference type="EMBL" id="AP022590">
    <property type="protein sequence ID" value="BBY37889.1"/>
    <property type="molecule type" value="Genomic_DNA"/>
</dbReference>
<dbReference type="EMBL" id="MVHW01000016">
    <property type="protein sequence ID" value="ORB05099.1"/>
    <property type="molecule type" value="Genomic_DNA"/>
</dbReference>
<feature type="region of interest" description="Disordered" evidence="1">
    <location>
        <begin position="215"/>
        <end position="247"/>
    </location>
</feature>
<reference evidence="3" key="3">
    <citation type="submission" date="2020-02" db="EMBL/GenBank/DDBJ databases">
        <authorList>
            <person name="Matsumoto Y."/>
            <person name="Motooka D."/>
            <person name="Nakamura S."/>
        </authorList>
    </citation>
    <scope>NUCLEOTIDE SEQUENCE</scope>
    <source>
        <strain evidence="3">JCM 18113</strain>
    </source>
</reference>
<dbReference type="RefSeq" id="WP_083095797.1">
    <property type="nucleotide sequence ID" value="NZ_AP022590.1"/>
</dbReference>